<organism evidence="3">
    <name type="scientific">bioreactor metagenome</name>
    <dbReference type="NCBI Taxonomy" id="1076179"/>
    <lineage>
        <taxon>unclassified sequences</taxon>
        <taxon>metagenomes</taxon>
        <taxon>ecological metagenomes</taxon>
    </lineage>
</organism>
<dbReference type="AlphaFoldDB" id="A0A644WHT5"/>
<protein>
    <submittedName>
        <fullName evidence="3">Uncharacterized protein</fullName>
    </submittedName>
</protein>
<evidence type="ECO:0000256" key="2">
    <source>
        <dbReference type="SAM" id="Phobius"/>
    </source>
</evidence>
<keyword evidence="2" id="KW-1133">Transmembrane helix</keyword>
<feature type="compositionally biased region" description="Low complexity" evidence="1">
    <location>
        <begin position="88"/>
        <end position="105"/>
    </location>
</feature>
<accession>A0A644WHT5</accession>
<gene>
    <name evidence="3" type="ORF">SDC9_49397</name>
</gene>
<evidence type="ECO:0000313" key="3">
    <source>
        <dbReference type="EMBL" id="MPM03137.1"/>
    </source>
</evidence>
<keyword evidence="2" id="KW-0472">Membrane</keyword>
<sequence length="162" mass="17786">MMPERNTRLRWFNSPVCVPIALRCILPCLETKETLRLIFGGLMENVWRRLPTPALRGHPVFPALPLVGCGGGGGWGRLGRLRRQRPTSAASGEGSAAARRPGASSNTDNRYFTKKNRLRPVIGCGRFFLYWLAVSSGTYSIMSPGWQASSLQRAAIVSLLTA</sequence>
<feature type="transmembrane region" description="Helical" evidence="2">
    <location>
        <begin position="120"/>
        <end position="142"/>
    </location>
</feature>
<proteinExistence type="predicted"/>
<comment type="caution">
    <text evidence="3">The sequence shown here is derived from an EMBL/GenBank/DDBJ whole genome shotgun (WGS) entry which is preliminary data.</text>
</comment>
<name>A0A644WHT5_9ZZZZ</name>
<keyword evidence="2" id="KW-0812">Transmembrane</keyword>
<feature type="region of interest" description="Disordered" evidence="1">
    <location>
        <begin position="86"/>
        <end position="110"/>
    </location>
</feature>
<dbReference type="EMBL" id="VSSQ01000927">
    <property type="protein sequence ID" value="MPM03137.1"/>
    <property type="molecule type" value="Genomic_DNA"/>
</dbReference>
<evidence type="ECO:0000256" key="1">
    <source>
        <dbReference type="SAM" id="MobiDB-lite"/>
    </source>
</evidence>
<reference evidence="3" key="1">
    <citation type="submission" date="2019-08" db="EMBL/GenBank/DDBJ databases">
        <authorList>
            <person name="Kucharzyk K."/>
            <person name="Murdoch R.W."/>
            <person name="Higgins S."/>
            <person name="Loffler F."/>
        </authorList>
    </citation>
    <scope>NUCLEOTIDE SEQUENCE</scope>
</reference>